<protein>
    <recommendedName>
        <fullName evidence="3">Lipoprotein</fullName>
    </recommendedName>
</protein>
<organism evidence="1 2">
    <name type="scientific">Caballeronia cordobensis</name>
    <name type="common">Burkholderia cordobensis</name>
    <dbReference type="NCBI Taxonomy" id="1353886"/>
    <lineage>
        <taxon>Bacteria</taxon>
        <taxon>Pseudomonadati</taxon>
        <taxon>Pseudomonadota</taxon>
        <taxon>Betaproteobacteria</taxon>
        <taxon>Burkholderiales</taxon>
        <taxon>Burkholderiaceae</taxon>
        <taxon>Caballeronia</taxon>
    </lineage>
</organism>
<dbReference type="PROSITE" id="PS51257">
    <property type="entry name" value="PROKAR_LIPOPROTEIN"/>
    <property type="match status" value="1"/>
</dbReference>
<evidence type="ECO:0000313" key="2">
    <source>
        <dbReference type="Proteomes" id="UP000054740"/>
    </source>
</evidence>
<dbReference type="AlphaFoldDB" id="A0A158IL62"/>
<sequence>MTTSSRTRSGARLRRSLGVSAALALAAGLGGCVYAPPYGYAPAPAPVYGYAPAYGYGYAPGYYAAPSVSLGVGFSSGGGRWHGR</sequence>
<reference evidence="2" key="1">
    <citation type="submission" date="2016-01" db="EMBL/GenBank/DDBJ databases">
        <authorList>
            <person name="Peeters C."/>
        </authorList>
    </citation>
    <scope>NUCLEOTIDE SEQUENCE [LARGE SCALE GENOMIC DNA]</scope>
</reference>
<evidence type="ECO:0008006" key="3">
    <source>
        <dbReference type="Google" id="ProtNLM"/>
    </source>
</evidence>
<dbReference type="RefSeq" id="WP_075644218.1">
    <property type="nucleotide sequence ID" value="NZ_FCNY02000014.1"/>
</dbReference>
<gene>
    <name evidence="1" type="ORF">AWB70_05013</name>
</gene>
<dbReference type="Proteomes" id="UP000054740">
    <property type="component" value="Unassembled WGS sequence"/>
</dbReference>
<accession>A0A158IL62</accession>
<evidence type="ECO:0000313" key="1">
    <source>
        <dbReference type="EMBL" id="SAL57227.1"/>
    </source>
</evidence>
<keyword evidence="2" id="KW-1185">Reference proteome</keyword>
<name>A0A158IL62_CABCO</name>
<dbReference type="EMBL" id="FCNY02000014">
    <property type="protein sequence ID" value="SAL57227.1"/>
    <property type="molecule type" value="Genomic_DNA"/>
</dbReference>
<proteinExistence type="predicted"/>